<dbReference type="PANTHER" id="PTHR11334">
    <property type="entry name" value="MAS-RELATED G-PROTEIN COUPLED RECEPTOR"/>
    <property type="match status" value="1"/>
</dbReference>
<keyword evidence="7 9" id="KW-0675">Receptor</keyword>
<dbReference type="Proteomes" id="UP000517892">
    <property type="component" value="Unassembled WGS sequence"/>
</dbReference>
<dbReference type="PROSITE" id="PS50262">
    <property type="entry name" value="G_PROTEIN_RECEP_F1_2"/>
    <property type="match status" value="1"/>
</dbReference>
<evidence type="ECO:0000256" key="10">
    <source>
        <dbReference type="SAM" id="Phobius"/>
    </source>
</evidence>
<organism evidence="12 13">
    <name type="scientific">Centropus unirufus</name>
    <dbReference type="NCBI Taxonomy" id="1118519"/>
    <lineage>
        <taxon>Eukaryota</taxon>
        <taxon>Metazoa</taxon>
        <taxon>Chordata</taxon>
        <taxon>Craniata</taxon>
        <taxon>Vertebrata</taxon>
        <taxon>Euteleostomi</taxon>
        <taxon>Archelosauria</taxon>
        <taxon>Archosauria</taxon>
        <taxon>Dinosauria</taxon>
        <taxon>Saurischia</taxon>
        <taxon>Theropoda</taxon>
        <taxon>Coelurosauria</taxon>
        <taxon>Aves</taxon>
        <taxon>Neognathae</taxon>
        <taxon>Neoaves</taxon>
        <taxon>Otidimorphae</taxon>
        <taxon>Cuculiformes</taxon>
        <taxon>Centropidae</taxon>
        <taxon>Centropus</taxon>
    </lineage>
</organism>
<evidence type="ECO:0000259" key="11">
    <source>
        <dbReference type="PROSITE" id="PS50262"/>
    </source>
</evidence>
<dbReference type="OrthoDB" id="9896011at2759"/>
<gene>
    <name evidence="12" type="primary">Mrgprx4</name>
    <name evidence="12" type="ORF">CENUNI_R15223</name>
</gene>
<evidence type="ECO:0000256" key="6">
    <source>
        <dbReference type="ARBA" id="ARBA00023136"/>
    </source>
</evidence>
<evidence type="ECO:0000313" key="13">
    <source>
        <dbReference type="Proteomes" id="UP000517892"/>
    </source>
</evidence>
<dbReference type="PRINTS" id="PR00237">
    <property type="entry name" value="GPCRRHODOPSN"/>
</dbReference>
<sequence length="140" mass="15615">DTNATNPTLNYVTSGYVALQAGNQSQCMAENGRMVITSSVCIGICLCGLVGNTIVVWIVGFHMKKSPFTVYVLNLAVADFSLLLFLLVRLILHIASTAYCIVSSRYRLTNFILMDLFLFWYFTSMYLLTAMSLERCLSVL</sequence>
<comment type="caution">
    <text evidence="12">The sequence shown here is derived from an EMBL/GenBank/DDBJ whole genome shotgun (WGS) entry which is preliminary data.</text>
</comment>
<evidence type="ECO:0000256" key="1">
    <source>
        <dbReference type="ARBA" id="ARBA00004651"/>
    </source>
</evidence>
<keyword evidence="6 10" id="KW-0472">Membrane</keyword>
<dbReference type="PRINTS" id="PR02108">
    <property type="entry name" value="MRGPCRFAMILY"/>
</dbReference>
<evidence type="ECO:0000256" key="9">
    <source>
        <dbReference type="RuleBase" id="RU000688"/>
    </source>
</evidence>
<keyword evidence="13" id="KW-1185">Reference proteome</keyword>
<proteinExistence type="inferred from homology"/>
<dbReference type="InterPro" id="IPR000276">
    <property type="entry name" value="GPCR_Rhodpsn"/>
</dbReference>
<evidence type="ECO:0000313" key="12">
    <source>
        <dbReference type="EMBL" id="NWR78836.1"/>
    </source>
</evidence>
<dbReference type="AlphaFoldDB" id="A0A7K5A565"/>
<keyword evidence="4 10" id="KW-1133">Transmembrane helix</keyword>
<feature type="non-terminal residue" evidence="12">
    <location>
        <position position="140"/>
    </location>
</feature>
<dbReference type="Gene3D" id="1.20.1070.10">
    <property type="entry name" value="Rhodopsin 7-helix transmembrane proteins"/>
    <property type="match status" value="1"/>
</dbReference>
<comment type="subcellular location">
    <subcellularLocation>
        <location evidence="1">Cell membrane</location>
        <topology evidence="1">Multi-pass membrane protein</topology>
    </subcellularLocation>
</comment>
<keyword evidence="5 9" id="KW-0297">G-protein coupled receptor</keyword>
<feature type="transmembrane region" description="Helical" evidence="10">
    <location>
        <begin position="112"/>
        <end position="133"/>
    </location>
</feature>
<keyword evidence="8 9" id="KW-0807">Transducer</keyword>
<feature type="domain" description="G-protein coupled receptors family 1 profile" evidence="11">
    <location>
        <begin position="51"/>
        <end position="140"/>
    </location>
</feature>
<accession>A0A7K5A565</accession>
<dbReference type="SUPFAM" id="SSF81321">
    <property type="entry name" value="Family A G protein-coupled receptor-like"/>
    <property type="match status" value="1"/>
</dbReference>
<dbReference type="InterPro" id="IPR017452">
    <property type="entry name" value="GPCR_Rhodpsn_7TM"/>
</dbReference>
<feature type="transmembrane region" description="Helical" evidence="10">
    <location>
        <begin position="34"/>
        <end position="59"/>
    </location>
</feature>
<protein>
    <submittedName>
        <fullName evidence="12">MRGX4 protein</fullName>
    </submittedName>
</protein>
<evidence type="ECO:0000256" key="5">
    <source>
        <dbReference type="ARBA" id="ARBA00023040"/>
    </source>
</evidence>
<name>A0A7K5A565_9AVES</name>
<evidence type="ECO:0000256" key="7">
    <source>
        <dbReference type="ARBA" id="ARBA00023170"/>
    </source>
</evidence>
<dbReference type="GO" id="GO:0005886">
    <property type="term" value="C:plasma membrane"/>
    <property type="evidence" value="ECO:0007669"/>
    <property type="project" value="UniProtKB-SubCell"/>
</dbReference>
<dbReference type="GO" id="GO:0004930">
    <property type="term" value="F:G protein-coupled receptor activity"/>
    <property type="evidence" value="ECO:0007669"/>
    <property type="project" value="UniProtKB-KW"/>
</dbReference>
<comment type="similarity">
    <text evidence="9">Belongs to the G-protein coupled receptor 1 family.</text>
</comment>
<evidence type="ECO:0000256" key="3">
    <source>
        <dbReference type="ARBA" id="ARBA00022692"/>
    </source>
</evidence>
<reference evidence="12 13" key="1">
    <citation type="submission" date="2019-09" db="EMBL/GenBank/DDBJ databases">
        <title>Bird 10,000 Genomes (B10K) Project - Family phase.</title>
        <authorList>
            <person name="Zhang G."/>
        </authorList>
    </citation>
    <scope>NUCLEOTIDE SEQUENCE [LARGE SCALE GENOMIC DNA]</scope>
    <source>
        <strain evidence="12">B10K-DU-017-25</strain>
        <tissue evidence="12">Mixed tissue sample</tissue>
    </source>
</reference>
<feature type="transmembrane region" description="Helical" evidence="10">
    <location>
        <begin position="71"/>
        <end position="92"/>
    </location>
</feature>
<dbReference type="InterPro" id="IPR026234">
    <property type="entry name" value="MRGPCRFAMILY"/>
</dbReference>
<evidence type="ECO:0000256" key="2">
    <source>
        <dbReference type="ARBA" id="ARBA00022475"/>
    </source>
</evidence>
<keyword evidence="3 9" id="KW-0812">Transmembrane</keyword>
<dbReference type="PROSITE" id="PS00237">
    <property type="entry name" value="G_PROTEIN_RECEP_F1_1"/>
    <property type="match status" value="1"/>
</dbReference>
<dbReference type="EMBL" id="VYZI01000677">
    <property type="protein sequence ID" value="NWR78836.1"/>
    <property type="molecule type" value="Genomic_DNA"/>
</dbReference>
<evidence type="ECO:0000256" key="8">
    <source>
        <dbReference type="ARBA" id="ARBA00023224"/>
    </source>
</evidence>
<dbReference type="PANTHER" id="PTHR11334:SF29">
    <property type="entry name" value="MAS-RELATED G-PROTEIN COUPLED RECEPTOR MEMBER X2"/>
    <property type="match status" value="1"/>
</dbReference>
<evidence type="ECO:0000256" key="4">
    <source>
        <dbReference type="ARBA" id="ARBA00022989"/>
    </source>
</evidence>
<keyword evidence="2" id="KW-1003">Cell membrane</keyword>
<feature type="non-terminal residue" evidence="12">
    <location>
        <position position="1"/>
    </location>
</feature>